<reference evidence="6" key="1">
    <citation type="journal article" date="2013" name="Nat. Genet.">
        <title>The wheat powdery mildew genome shows the unique evolution of an obligate biotroph.</title>
        <authorList>
            <person name="Wicker T."/>
            <person name="Oberhaensli S."/>
            <person name="Parlange F."/>
            <person name="Buchmann J.P."/>
            <person name="Shatalina M."/>
            <person name="Roffler S."/>
            <person name="Ben-David R."/>
            <person name="Dolezel J."/>
            <person name="Simkova H."/>
            <person name="Schulze-Lefert P."/>
            <person name="Spanu P.D."/>
            <person name="Bruggmann R."/>
            <person name="Amselem J."/>
            <person name="Quesneville H."/>
            <person name="Ver Loren van Themaat E."/>
            <person name="Paape T."/>
            <person name="Shimizu K.K."/>
            <person name="Keller B."/>
        </authorList>
    </citation>
    <scope>NUCLEOTIDE SEQUENCE [LARGE SCALE GENOMIC DNA]</scope>
    <source>
        <strain evidence="6">96224</strain>
    </source>
</reference>
<evidence type="ECO:0000313" key="6">
    <source>
        <dbReference type="Proteomes" id="UP000053110"/>
    </source>
</evidence>
<evidence type="ECO:0000256" key="1">
    <source>
        <dbReference type="SAM" id="MobiDB-lite"/>
    </source>
</evidence>
<evidence type="ECO:0000259" key="3">
    <source>
        <dbReference type="Pfam" id="PF21000"/>
    </source>
</evidence>
<feature type="domain" description="RecQ mediated genome instability protein 1 OB-fold" evidence="2">
    <location>
        <begin position="71"/>
        <end position="230"/>
    </location>
</feature>
<proteinExistence type="predicted"/>
<evidence type="ECO:0000313" key="5">
    <source>
        <dbReference type="EMBL" id="SUZ09028.1"/>
    </source>
</evidence>
<reference evidence="4" key="2">
    <citation type="submission" date="2013-01" db="EMBL/GenBank/DDBJ databases">
        <title>The wheat powdery mildew genome reveals unique evolution of an obligate biotroph.</title>
        <authorList>
            <person name="Oberhaensli S."/>
            <person name="Wicker T."/>
            <person name="Keller B."/>
        </authorList>
    </citation>
    <scope>NUCLEOTIDE SEQUENCE</scope>
    <source>
        <strain evidence="4">96224</strain>
    </source>
</reference>
<dbReference type="InterPro" id="IPR013894">
    <property type="entry name" value="RMI1_OB"/>
</dbReference>
<accession>A0A061HJR7</accession>
<feature type="domain" description="RMI1 N-terminal" evidence="3">
    <location>
        <begin position="14"/>
        <end position="57"/>
    </location>
</feature>
<sequence length="256" mass="28174">MATTPSLSQLIPLLASQSLPVLHHDFLTAILASSSRSQPIVALVATVKHRLLSSDISGHTSPVLATTCPGLPSNLGDRHVKTSMLHHDVFVQVLDLHDIGRSTGDQIDLLEAERKGETKKGREIIRIVPDVEQEPATAATQSLDRPTADQKKEKGPFRLILQDSKGKRALAYEIKMTNNIGYPSTMSIGCKLWLRKGCKVARGVLLLEPTTIGIIGGKIETMDREWRIQREDRLRSSLQGLRTVAQEVENVSGRQQ</sequence>
<dbReference type="EMBL" id="UIGY01000037">
    <property type="protein sequence ID" value="SUZ09028.1"/>
    <property type="molecule type" value="Genomic_DNA"/>
</dbReference>
<organism evidence="5">
    <name type="scientific">Blumeria graminis f. sp. tritici 96224</name>
    <dbReference type="NCBI Taxonomy" id="1268274"/>
    <lineage>
        <taxon>Eukaryota</taxon>
        <taxon>Fungi</taxon>
        <taxon>Dikarya</taxon>
        <taxon>Ascomycota</taxon>
        <taxon>Pezizomycotina</taxon>
        <taxon>Leotiomycetes</taxon>
        <taxon>Erysiphales</taxon>
        <taxon>Erysiphaceae</taxon>
        <taxon>Blumeria</taxon>
    </lineage>
</organism>
<reference evidence="5" key="3">
    <citation type="submission" date="2018-07" db="EMBL/GenBank/DDBJ databases">
        <authorList>
            <person name="Quirk P.G."/>
            <person name="Krulwich T.A."/>
        </authorList>
    </citation>
    <scope>NUCLEOTIDE SEQUENCE</scope>
    <source>
        <strain evidence="5">96224</strain>
    </source>
</reference>
<dbReference type="Pfam" id="PF08585">
    <property type="entry name" value="RMI1_N_C"/>
    <property type="match status" value="1"/>
</dbReference>
<dbReference type="Proteomes" id="UP000053110">
    <property type="component" value="Unassembled WGS sequence"/>
</dbReference>
<dbReference type="InterPro" id="IPR042470">
    <property type="entry name" value="RMI1_N_C_sf"/>
</dbReference>
<gene>
    <name evidence="4" type="ORF">BGT96224_3844</name>
    <name evidence="5" type="ORF">BGT96224V2_LOCUS2188</name>
</gene>
<dbReference type="AlphaFoldDB" id="A0A061HJR7"/>
<name>A0A061HJR7_BLUGR</name>
<evidence type="ECO:0000313" key="4">
    <source>
        <dbReference type="EMBL" id="EPQ66181.1"/>
    </source>
</evidence>
<dbReference type="HOGENOM" id="CLU_093893_0_0_1"/>
<dbReference type="EMBL" id="KE375004">
    <property type="protein sequence ID" value="EPQ66181.1"/>
    <property type="molecule type" value="Genomic_DNA"/>
</dbReference>
<dbReference type="Gene3D" id="2.40.50.770">
    <property type="entry name" value="RecQ-mediated genome instability protein Rmi1, C-terminal domain"/>
    <property type="match status" value="1"/>
</dbReference>
<dbReference type="InterPro" id="IPR049363">
    <property type="entry name" value="RMI1_N"/>
</dbReference>
<dbReference type="Pfam" id="PF21000">
    <property type="entry name" value="RMI1_N_N"/>
    <property type="match status" value="1"/>
</dbReference>
<protein>
    <submittedName>
        <fullName evidence="5">Bgt-3844</fullName>
    </submittedName>
</protein>
<feature type="region of interest" description="Disordered" evidence="1">
    <location>
        <begin position="135"/>
        <end position="154"/>
    </location>
</feature>
<dbReference type="OrthoDB" id="341511at2759"/>
<evidence type="ECO:0000259" key="2">
    <source>
        <dbReference type="Pfam" id="PF08585"/>
    </source>
</evidence>